<evidence type="ECO:0000256" key="3">
    <source>
        <dbReference type="ARBA" id="ARBA00004665"/>
    </source>
</evidence>
<dbReference type="NCBIfam" id="TIGR00254">
    <property type="entry name" value="GGDEF"/>
    <property type="match status" value="1"/>
</dbReference>
<sequence>MMQSYVARVREEWLELLRDTDSDVQASAKALADAHACALSEVFYQRMLADPQAEEFLSNDQVETRLKKSLALWIQRVLACKADEVDALIALQQHVGEIHARIGIPIQLVDMGARVIKKNLIPIIIAEGGREDEKMKLLSFTLCSIDLAMEIMSRTFTFGESSSLKDDENYRIFSLLENAEEEKERQIGSLLSWEMDVMYKVMLDSELGSTPPISRADFGMWFTHKGRHYFSGIAEVGYIAKLIQETDELFSRFRDPSRTAKQKHQRTELLLQMKSNTAQINTLLRGLFDDVAKHEVGMDVLTKLLNRRFLAAIFKREIAHANRSGTPLSVLLIDVDKFKEINDGYGHAAGDEILRKISQVFYDNVRSSDFVFRYGGDEFLIVLTEANQTETLRIAERIRSKASRQSITTPDGKLLATTLSIGAAMFDGHPDYERLVQSADAALYRSKRQGRNRIEMYILGDTPYS</sequence>
<evidence type="ECO:0000256" key="4">
    <source>
        <dbReference type="ARBA" id="ARBA00012528"/>
    </source>
</evidence>
<dbReference type="InterPro" id="IPR043128">
    <property type="entry name" value="Rev_trsase/Diguanyl_cyclase"/>
</dbReference>
<dbReference type="InterPro" id="IPR009050">
    <property type="entry name" value="Globin-like_sf"/>
</dbReference>
<gene>
    <name evidence="16" type="primary">dosC_1</name>
    <name evidence="16" type="ORF">NCTC11967_00434</name>
</gene>
<dbReference type="GO" id="GO:0005886">
    <property type="term" value="C:plasma membrane"/>
    <property type="evidence" value="ECO:0007669"/>
    <property type="project" value="TreeGrafter"/>
</dbReference>
<comment type="caution">
    <text evidence="16">The sequence shown here is derived from an EMBL/GenBank/DDBJ whole genome shotgun (WGS) entry which is preliminary data.</text>
</comment>
<keyword evidence="16" id="KW-0548">Nucleotidyltransferase</keyword>
<dbReference type="GO" id="GO:0019825">
    <property type="term" value="F:oxygen binding"/>
    <property type="evidence" value="ECO:0007669"/>
    <property type="project" value="InterPro"/>
</dbReference>
<evidence type="ECO:0000256" key="14">
    <source>
        <dbReference type="ARBA" id="ARBA00034247"/>
    </source>
</evidence>
<dbReference type="InterPro" id="IPR039435">
    <property type="entry name" value="DosC_GS"/>
</dbReference>
<dbReference type="SMART" id="SM00267">
    <property type="entry name" value="GGDEF"/>
    <property type="match status" value="1"/>
</dbReference>
<dbReference type="GO" id="GO:0005525">
    <property type="term" value="F:GTP binding"/>
    <property type="evidence" value="ECO:0007669"/>
    <property type="project" value="UniProtKB-KW"/>
</dbReference>
<keyword evidence="12" id="KW-0342">GTP-binding</keyword>
<keyword evidence="6" id="KW-0349">Heme</keyword>
<organism evidence="16 17">
    <name type="scientific">Yokenella regensburgei</name>
    <dbReference type="NCBI Taxonomy" id="158877"/>
    <lineage>
        <taxon>Bacteria</taxon>
        <taxon>Pseudomonadati</taxon>
        <taxon>Pseudomonadota</taxon>
        <taxon>Gammaproteobacteria</taxon>
        <taxon>Enterobacterales</taxon>
        <taxon>Enterobacteriaceae</taxon>
        <taxon>Yokenella</taxon>
    </lineage>
</organism>
<evidence type="ECO:0000256" key="10">
    <source>
        <dbReference type="ARBA" id="ARBA00022842"/>
    </source>
</evidence>
<dbReference type="AlphaFoldDB" id="A0AB38FS31"/>
<dbReference type="InterPro" id="IPR029787">
    <property type="entry name" value="Nucleotide_cyclase"/>
</dbReference>
<dbReference type="EMBL" id="UAVL01000001">
    <property type="protein sequence ID" value="SQA60255.1"/>
    <property type="molecule type" value="Genomic_DNA"/>
</dbReference>
<comment type="pathway">
    <text evidence="3">Purine metabolism; 3',5'-cyclic di-GMP biosynthesis.</text>
</comment>
<evidence type="ECO:0000256" key="7">
    <source>
        <dbReference type="ARBA" id="ARBA00022679"/>
    </source>
</evidence>
<accession>A0AB38FS31</accession>
<dbReference type="GO" id="GO:0043709">
    <property type="term" value="P:cell adhesion involved in single-species biofilm formation"/>
    <property type="evidence" value="ECO:0007669"/>
    <property type="project" value="TreeGrafter"/>
</dbReference>
<evidence type="ECO:0000256" key="1">
    <source>
        <dbReference type="ARBA" id="ARBA00001946"/>
    </source>
</evidence>
<proteinExistence type="predicted"/>
<evidence type="ECO:0000256" key="8">
    <source>
        <dbReference type="ARBA" id="ARBA00022723"/>
    </source>
</evidence>
<dbReference type="GO" id="GO:0052621">
    <property type="term" value="F:diguanylate cyclase activity"/>
    <property type="evidence" value="ECO:0007669"/>
    <property type="project" value="UniProtKB-EC"/>
</dbReference>
<evidence type="ECO:0000256" key="6">
    <source>
        <dbReference type="ARBA" id="ARBA00022617"/>
    </source>
</evidence>
<comment type="cofactor">
    <cofactor evidence="2">
        <name>heme</name>
        <dbReference type="ChEBI" id="CHEBI:30413"/>
    </cofactor>
</comment>
<evidence type="ECO:0000256" key="13">
    <source>
        <dbReference type="ARBA" id="ARBA00029839"/>
    </source>
</evidence>
<dbReference type="Pfam" id="PF21118">
    <property type="entry name" value="DosC_2nd"/>
    <property type="match status" value="1"/>
</dbReference>
<comment type="cofactor">
    <cofactor evidence="1">
        <name>Mg(2+)</name>
        <dbReference type="ChEBI" id="CHEBI:18420"/>
    </cofactor>
</comment>
<evidence type="ECO:0000313" key="16">
    <source>
        <dbReference type="EMBL" id="SQA60255.1"/>
    </source>
</evidence>
<dbReference type="Pfam" id="PF00990">
    <property type="entry name" value="GGDEF"/>
    <property type="match status" value="1"/>
</dbReference>
<evidence type="ECO:0000256" key="9">
    <source>
        <dbReference type="ARBA" id="ARBA00022741"/>
    </source>
</evidence>
<dbReference type="SUPFAM" id="SSF55073">
    <property type="entry name" value="Nucleotide cyclase"/>
    <property type="match status" value="1"/>
</dbReference>
<keyword evidence="9" id="KW-0547">Nucleotide-binding</keyword>
<evidence type="ECO:0000313" key="17">
    <source>
        <dbReference type="Proteomes" id="UP000251313"/>
    </source>
</evidence>
<dbReference type="EC" id="2.7.7.65" evidence="4"/>
<dbReference type="InterPro" id="IPR012292">
    <property type="entry name" value="Globin/Proto"/>
</dbReference>
<evidence type="ECO:0000256" key="12">
    <source>
        <dbReference type="ARBA" id="ARBA00023134"/>
    </source>
</evidence>
<evidence type="ECO:0000256" key="11">
    <source>
        <dbReference type="ARBA" id="ARBA00023004"/>
    </source>
</evidence>
<dbReference type="Gene3D" id="1.10.490.10">
    <property type="entry name" value="Globins"/>
    <property type="match status" value="1"/>
</dbReference>
<dbReference type="InterPro" id="IPR048442">
    <property type="entry name" value="DosC_2nd"/>
</dbReference>
<dbReference type="GO" id="GO:0020037">
    <property type="term" value="F:heme binding"/>
    <property type="evidence" value="ECO:0007669"/>
    <property type="project" value="InterPro"/>
</dbReference>
<dbReference type="InterPro" id="IPR000160">
    <property type="entry name" value="GGDEF_dom"/>
</dbReference>
<dbReference type="PROSITE" id="PS50887">
    <property type="entry name" value="GGDEF"/>
    <property type="match status" value="1"/>
</dbReference>
<dbReference type="InterPro" id="IPR044398">
    <property type="entry name" value="Globin-sensor_dom"/>
</dbReference>
<dbReference type="GO" id="GO:1902201">
    <property type="term" value="P:negative regulation of bacterial-type flagellum-dependent cell motility"/>
    <property type="evidence" value="ECO:0007669"/>
    <property type="project" value="TreeGrafter"/>
</dbReference>
<evidence type="ECO:0000256" key="5">
    <source>
        <dbReference type="ARBA" id="ARBA00015125"/>
    </source>
</evidence>
<dbReference type="Gene3D" id="3.30.70.270">
    <property type="match status" value="1"/>
</dbReference>
<dbReference type="PANTHER" id="PTHR45138">
    <property type="entry name" value="REGULATORY COMPONENTS OF SENSORY TRANSDUCTION SYSTEM"/>
    <property type="match status" value="1"/>
</dbReference>
<keyword evidence="10" id="KW-0460">Magnesium</keyword>
<dbReference type="GO" id="GO:0046872">
    <property type="term" value="F:metal ion binding"/>
    <property type="evidence" value="ECO:0007669"/>
    <property type="project" value="UniProtKB-KW"/>
</dbReference>
<dbReference type="SUPFAM" id="SSF46458">
    <property type="entry name" value="Globin-like"/>
    <property type="match status" value="1"/>
</dbReference>
<feature type="domain" description="GGDEF" evidence="15">
    <location>
        <begin position="326"/>
        <end position="459"/>
    </location>
</feature>
<dbReference type="Proteomes" id="UP000251313">
    <property type="component" value="Unassembled WGS sequence"/>
</dbReference>
<dbReference type="Pfam" id="PF11563">
    <property type="entry name" value="Protoglobin"/>
    <property type="match status" value="1"/>
</dbReference>
<comment type="catalytic activity">
    <reaction evidence="14">
        <text>2 GTP = 3',3'-c-di-GMP + 2 diphosphate</text>
        <dbReference type="Rhea" id="RHEA:24898"/>
        <dbReference type="ChEBI" id="CHEBI:33019"/>
        <dbReference type="ChEBI" id="CHEBI:37565"/>
        <dbReference type="ChEBI" id="CHEBI:58805"/>
        <dbReference type="EC" id="2.7.7.65"/>
    </reaction>
</comment>
<dbReference type="PANTHER" id="PTHR45138:SF9">
    <property type="entry name" value="DIGUANYLATE CYCLASE DGCM-RELATED"/>
    <property type="match status" value="1"/>
</dbReference>
<keyword evidence="11" id="KW-0408">Iron</keyword>
<protein>
    <recommendedName>
        <fullName evidence="5">Diguanylate cyclase DosC</fullName>
        <ecNumber evidence="4">2.7.7.65</ecNumber>
    </recommendedName>
    <alternativeName>
        <fullName evidence="13">Direct oxygen-sensing cyclase</fullName>
    </alternativeName>
</protein>
<dbReference type="CDD" id="cd14757">
    <property type="entry name" value="GS_EcDosC-like_GGDEF"/>
    <property type="match status" value="1"/>
</dbReference>
<dbReference type="InterPro" id="IPR050469">
    <property type="entry name" value="Diguanylate_Cyclase"/>
</dbReference>
<evidence type="ECO:0000256" key="2">
    <source>
        <dbReference type="ARBA" id="ARBA00001971"/>
    </source>
</evidence>
<name>A0AB38FS31_9ENTR</name>
<reference evidence="16 17" key="1">
    <citation type="submission" date="2018-06" db="EMBL/GenBank/DDBJ databases">
        <authorList>
            <consortium name="Pathogen Informatics"/>
            <person name="Doyle S."/>
        </authorList>
    </citation>
    <scope>NUCLEOTIDE SEQUENCE [LARGE SCALE GENOMIC DNA]</scope>
    <source>
        <strain evidence="16 17">NCTC11967</strain>
    </source>
</reference>
<evidence type="ECO:0000259" key="15">
    <source>
        <dbReference type="PROSITE" id="PS50887"/>
    </source>
</evidence>
<keyword evidence="8" id="KW-0479">Metal-binding</keyword>
<dbReference type="FunFam" id="3.30.70.270:FF:000001">
    <property type="entry name" value="Diguanylate cyclase domain protein"/>
    <property type="match status" value="1"/>
</dbReference>
<dbReference type="CDD" id="cd01949">
    <property type="entry name" value="GGDEF"/>
    <property type="match status" value="1"/>
</dbReference>
<keyword evidence="7 16" id="KW-0808">Transferase</keyword>